<accession>A0A7C9JE54</accession>
<dbReference type="EMBL" id="QWKH01000068">
    <property type="protein sequence ID" value="NBI35041.1"/>
    <property type="molecule type" value="Genomic_DNA"/>
</dbReference>
<evidence type="ECO:0008006" key="2">
    <source>
        <dbReference type="Google" id="ProtNLM"/>
    </source>
</evidence>
<dbReference type="Gene3D" id="3.40.960.10">
    <property type="entry name" value="VSR Endonuclease"/>
    <property type="match status" value="1"/>
</dbReference>
<comment type="caution">
    <text evidence="1">The sequence shown here is derived from an EMBL/GenBank/DDBJ whole genome shotgun (WGS) entry which is preliminary data.</text>
</comment>
<gene>
    <name evidence="1" type="ORF">D1639_08390</name>
</gene>
<organism evidence="1">
    <name type="scientific">Muribaculaceae bacterium Z82</name>
    <dbReference type="NCBI Taxonomy" id="2304548"/>
    <lineage>
        <taxon>Bacteria</taxon>
        <taxon>Pseudomonadati</taxon>
        <taxon>Bacteroidota</taxon>
        <taxon>Bacteroidia</taxon>
        <taxon>Bacteroidales</taxon>
        <taxon>Muribaculaceae</taxon>
    </lineage>
</organism>
<protein>
    <recommendedName>
        <fullName evidence="2">DUF559 domain-containing protein</fullName>
    </recommendedName>
</protein>
<evidence type="ECO:0000313" key="1">
    <source>
        <dbReference type="EMBL" id="NBI35041.1"/>
    </source>
</evidence>
<sequence>MDIELYGISALAFWLTRCSRELRMPAGACDPLSFLAKPLHTSVPPACRASQDGFVKHVRSALASAEDIVAVSNGIRVPVPELCFVQIAEQLPFHQAVKAGCALCSTFALDPSQPFGLVERKPLTTQAELAFFIDSHPGLRGVKNARVAAGHIGEGAASPAEIYQMMVLTLPPRWGGFGLRSLEANRVVRLGKKAAGMAGRAYVVPDLCDFEHRLAIEYDADATHTYGEQLSRDATKRMALESMGMKVITVTTRQLASLDRMRDVAKEAARVMGARVRTQSARFESEQRLLAATRKSFDGLYDREWLERARAVSGRPGRTSFAAGSSLSIGMRGPVNL</sequence>
<reference evidence="1" key="1">
    <citation type="submission" date="2018-08" db="EMBL/GenBank/DDBJ databases">
        <title>Murine metabolic-syndrome-specific gut microbial biobank.</title>
        <authorList>
            <person name="Liu C."/>
        </authorList>
    </citation>
    <scope>NUCLEOTIDE SEQUENCE [LARGE SCALE GENOMIC DNA]</scope>
    <source>
        <strain evidence="1">Z82</strain>
    </source>
</reference>
<name>A0A7C9JE54_9BACT</name>
<proteinExistence type="predicted"/>
<dbReference type="AlphaFoldDB" id="A0A7C9JE54"/>